<evidence type="ECO:0000259" key="2">
    <source>
        <dbReference type="PROSITE" id="PS51371"/>
    </source>
</evidence>
<dbReference type="OrthoDB" id="1673646at2"/>
<dbReference type="AlphaFoldDB" id="A0A3N0EC03"/>
<comment type="caution">
    <text evidence="3">The sequence shown here is derived from an EMBL/GenBank/DDBJ whole genome shotgun (WGS) entry which is preliminary data.</text>
</comment>
<sequence length="353" mass="38138">MVDIDAGSVLAVEVEHAGPETEARTRDPATHAARLARIARRTVAEEPLLPLVLPLPATVASVPDTLELVENELRRAGRRPRDITLMLDTQLRDLPRETLLHGVRELRARGFRCAFGTSSVPPDLLLETDPFLLRIDPGIVTGIPSDDRRVAVIEGLALIGRGSGIYPMATGVATVAQLVKLRDIGVRLARGPFFAGTDWSPGDRVNPVPDPSVTSEASVSDTGPRVSEFMGPPVAVTAEATAEEVLDLFTNDPALNSVILIDHRDRPIGLIDRSRFLLAITGPYGHALHARRPAERLADSPRTVPRGLPAMAALRAAGTDRDRVYDDIITVNEFGQCTGIVHVSDLIRNLAQH</sequence>
<evidence type="ECO:0000313" key="4">
    <source>
        <dbReference type="Proteomes" id="UP000269198"/>
    </source>
</evidence>
<keyword evidence="4" id="KW-1185">Reference proteome</keyword>
<reference evidence="3 4" key="1">
    <citation type="submission" date="2018-11" db="EMBL/GenBank/DDBJ databases">
        <title>The genome draft of YIM 96095.</title>
        <authorList>
            <person name="Tang S.-K."/>
            <person name="Chunyu W.-X."/>
            <person name="Feng Y.-Z."/>
        </authorList>
    </citation>
    <scope>NUCLEOTIDE SEQUENCE [LARGE SCALE GENOMIC DNA]</scope>
    <source>
        <strain evidence="3 4">YIM 96095</strain>
    </source>
</reference>
<dbReference type="InterPro" id="IPR046342">
    <property type="entry name" value="CBS_dom_sf"/>
</dbReference>
<dbReference type="Gene3D" id="3.20.20.450">
    <property type="entry name" value="EAL domain"/>
    <property type="match status" value="1"/>
</dbReference>
<dbReference type="Gene3D" id="3.10.580.10">
    <property type="entry name" value="CBS-domain"/>
    <property type="match status" value="1"/>
</dbReference>
<dbReference type="InterPro" id="IPR000644">
    <property type="entry name" value="CBS_dom"/>
</dbReference>
<dbReference type="InterPro" id="IPR035919">
    <property type="entry name" value="EAL_sf"/>
</dbReference>
<dbReference type="Pfam" id="PF00571">
    <property type="entry name" value="CBS"/>
    <property type="match status" value="1"/>
</dbReference>
<name>A0A3N0EC03_9ACTN</name>
<organism evidence="3 4">
    <name type="scientific">Halostreptopolyspora alba</name>
    <dbReference type="NCBI Taxonomy" id="2487137"/>
    <lineage>
        <taxon>Bacteria</taxon>
        <taxon>Bacillati</taxon>
        <taxon>Actinomycetota</taxon>
        <taxon>Actinomycetes</taxon>
        <taxon>Streptosporangiales</taxon>
        <taxon>Nocardiopsidaceae</taxon>
        <taxon>Halostreptopolyspora</taxon>
    </lineage>
</organism>
<dbReference type="SUPFAM" id="SSF54631">
    <property type="entry name" value="CBS-domain pair"/>
    <property type="match status" value="1"/>
</dbReference>
<dbReference type="Proteomes" id="UP000269198">
    <property type="component" value="Unassembled WGS sequence"/>
</dbReference>
<feature type="domain" description="CBS" evidence="2">
    <location>
        <begin position="226"/>
        <end position="288"/>
    </location>
</feature>
<dbReference type="InterPro" id="IPR001633">
    <property type="entry name" value="EAL_dom"/>
</dbReference>
<dbReference type="SUPFAM" id="SSF141868">
    <property type="entry name" value="EAL domain-like"/>
    <property type="match status" value="1"/>
</dbReference>
<evidence type="ECO:0000256" key="1">
    <source>
        <dbReference type="PROSITE-ProRule" id="PRU00703"/>
    </source>
</evidence>
<dbReference type="PROSITE" id="PS51371">
    <property type="entry name" value="CBS"/>
    <property type="match status" value="1"/>
</dbReference>
<accession>A0A3N0EC03</accession>
<evidence type="ECO:0000313" key="3">
    <source>
        <dbReference type="EMBL" id="RNL85348.1"/>
    </source>
</evidence>
<dbReference type="Pfam" id="PF00563">
    <property type="entry name" value="EAL"/>
    <property type="match status" value="1"/>
</dbReference>
<protein>
    <submittedName>
        <fullName evidence="3">EAL domain-containing protein</fullName>
    </submittedName>
</protein>
<gene>
    <name evidence="3" type="ORF">EFW17_09260</name>
</gene>
<proteinExistence type="predicted"/>
<dbReference type="EMBL" id="RJMB01000007">
    <property type="protein sequence ID" value="RNL85348.1"/>
    <property type="molecule type" value="Genomic_DNA"/>
</dbReference>
<keyword evidence="1" id="KW-0129">CBS domain</keyword>